<evidence type="ECO:0000313" key="4">
    <source>
        <dbReference type="EMBL" id="CAE0677543.1"/>
    </source>
</evidence>
<dbReference type="InterPro" id="IPR003103">
    <property type="entry name" value="BAG_domain"/>
</dbReference>
<feature type="compositionally biased region" description="Basic and acidic residues" evidence="2">
    <location>
        <begin position="251"/>
        <end position="260"/>
    </location>
</feature>
<dbReference type="AlphaFoldDB" id="A0A7S4DXY9"/>
<evidence type="ECO:0000256" key="1">
    <source>
        <dbReference type="SAM" id="Coils"/>
    </source>
</evidence>
<feature type="compositionally biased region" description="Low complexity" evidence="2">
    <location>
        <begin position="271"/>
        <end position="288"/>
    </location>
</feature>
<accession>A0A7S4DXY9</accession>
<dbReference type="GO" id="GO:0051087">
    <property type="term" value="F:protein-folding chaperone binding"/>
    <property type="evidence" value="ECO:0007669"/>
    <property type="project" value="InterPro"/>
</dbReference>
<sequence>MRRPEGGSYSRDLSKLVEQIERNKNLLQNLREAQERAYQDGNAMLASNCAKKITSVIGNVKILEQRRQAMLDDEEARAREAKEIKRRQRESAERRRIEGMIHRLNGVKSKSEKLWWTEVHLSLSSLREALESAVLGGQDATISGKLQSFLGGLSGASNPRRKLSAVDRAMACQKNIVGWTDMFEQHIIELDGINTADFGEVSEKLSPLFSELKRARKVQIKRIQGYISRVEEAGRHLKAFSEMQKFLAQFEAKESERSKDPSNSGYRDSRPASARPASARPASRATSRFSDERDAKSATPSSSQRGYAPRRSYH</sequence>
<gene>
    <name evidence="4" type="ORF">LGLO00237_LOCUS29324</name>
</gene>
<reference evidence="4" key="1">
    <citation type="submission" date="2021-01" db="EMBL/GenBank/DDBJ databases">
        <authorList>
            <person name="Corre E."/>
            <person name="Pelletier E."/>
            <person name="Niang G."/>
            <person name="Scheremetjew M."/>
            <person name="Finn R."/>
            <person name="Kale V."/>
            <person name="Holt S."/>
            <person name="Cochrane G."/>
            <person name="Meng A."/>
            <person name="Brown T."/>
            <person name="Cohen L."/>
        </authorList>
    </citation>
    <scope>NUCLEOTIDE SEQUENCE</scope>
    <source>
        <strain evidence="4">CCCM811</strain>
    </source>
</reference>
<dbReference type="SUPFAM" id="SSF63491">
    <property type="entry name" value="BAG domain"/>
    <property type="match status" value="1"/>
</dbReference>
<dbReference type="EMBL" id="HBIV01041641">
    <property type="protein sequence ID" value="CAE0677543.1"/>
    <property type="molecule type" value="Transcribed_RNA"/>
</dbReference>
<feature type="domain" description="BAG" evidence="3">
    <location>
        <begin position="179"/>
        <end position="232"/>
    </location>
</feature>
<proteinExistence type="predicted"/>
<evidence type="ECO:0000259" key="3">
    <source>
        <dbReference type="Pfam" id="PF02179"/>
    </source>
</evidence>
<protein>
    <recommendedName>
        <fullName evidence="3">BAG domain-containing protein</fullName>
    </recommendedName>
</protein>
<evidence type="ECO:0000256" key="2">
    <source>
        <dbReference type="SAM" id="MobiDB-lite"/>
    </source>
</evidence>
<name>A0A7S4DXY9_9EUKA</name>
<feature type="region of interest" description="Disordered" evidence="2">
    <location>
        <begin position="251"/>
        <end position="314"/>
    </location>
</feature>
<organism evidence="4">
    <name type="scientific">Lotharella globosa</name>
    <dbReference type="NCBI Taxonomy" id="91324"/>
    <lineage>
        <taxon>Eukaryota</taxon>
        <taxon>Sar</taxon>
        <taxon>Rhizaria</taxon>
        <taxon>Cercozoa</taxon>
        <taxon>Chlorarachniophyceae</taxon>
        <taxon>Lotharella</taxon>
    </lineage>
</organism>
<dbReference type="Pfam" id="PF02179">
    <property type="entry name" value="BAG"/>
    <property type="match status" value="1"/>
</dbReference>
<keyword evidence="1" id="KW-0175">Coiled coil</keyword>
<feature type="coiled-coil region" evidence="1">
    <location>
        <begin position="10"/>
        <end position="40"/>
    </location>
</feature>